<sequence>MIHGPSAQPQHITSLLNQRPLFVFALSSEAAEEFNDDNILIAGIGKVNAAFNLTKKIQEERPGLIVNLGSAGSCTFKRGEVICCNRFIQRDMDVTGLGYRKYETPFSDLGPVLEYGFQLDGFPSGICGTGDNFETAHVAADYNVLDMEAYSLAMVAMKEHIPFLCLKYITDGADGGAAEEWTVQVHHAAAAFRKIITGLQQ</sequence>
<dbReference type="GO" id="GO:0008782">
    <property type="term" value="F:adenosylhomocysteine nucleosidase activity"/>
    <property type="evidence" value="ECO:0007669"/>
    <property type="project" value="TreeGrafter"/>
</dbReference>
<evidence type="ECO:0000259" key="1">
    <source>
        <dbReference type="Pfam" id="PF01048"/>
    </source>
</evidence>
<dbReference type="InterPro" id="IPR000845">
    <property type="entry name" value="Nucleoside_phosphorylase_d"/>
</dbReference>
<dbReference type="GO" id="GO:0005829">
    <property type="term" value="C:cytosol"/>
    <property type="evidence" value="ECO:0007669"/>
    <property type="project" value="TreeGrafter"/>
</dbReference>
<dbReference type="PANTHER" id="PTHR46832">
    <property type="entry name" value="5'-METHYLTHIOADENOSINE/S-ADENOSYLHOMOCYSTEINE NUCLEOSIDASE"/>
    <property type="match status" value="1"/>
</dbReference>
<dbReference type="PANTHER" id="PTHR46832:SF1">
    <property type="entry name" value="5'-METHYLTHIOADENOSINE_S-ADENOSYLHOMOCYSTEINE NUCLEOSIDASE"/>
    <property type="match status" value="1"/>
</dbReference>
<organism evidence="2 3">
    <name type="scientific">Chitinophaga eiseniae</name>
    <dbReference type="NCBI Taxonomy" id="634771"/>
    <lineage>
        <taxon>Bacteria</taxon>
        <taxon>Pseudomonadati</taxon>
        <taxon>Bacteroidota</taxon>
        <taxon>Chitinophagia</taxon>
        <taxon>Chitinophagales</taxon>
        <taxon>Chitinophagaceae</taxon>
        <taxon>Chitinophaga</taxon>
    </lineage>
</organism>
<dbReference type="Proteomes" id="UP000190367">
    <property type="component" value="Unassembled WGS sequence"/>
</dbReference>
<evidence type="ECO:0000313" key="2">
    <source>
        <dbReference type="EMBL" id="SKA33580.1"/>
    </source>
</evidence>
<reference evidence="3" key="1">
    <citation type="submission" date="2017-02" db="EMBL/GenBank/DDBJ databases">
        <authorList>
            <person name="Varghese N."/>
            <person name="Submissions S."/>
        </authorList>
    </citation>
    <scope>NUCLEOTIDE SEQUENCE [LARGE SCALE GENOMIC DNA]</scope>
    <source>
        <strain evidence="3">DSM 22224</strain>
    </source>
</reference>
<dbReference type="AlphaFoldDB" id="A0A1T4SZC4"/>
<keyword evidence="3" id="KW-1185">Reference proteome</keyword>
<proteinExistence type="predicted"/>
<dbReference type="RefSeq" id="WP_078671185.1">
    <property type="nucleotide sequence ID" value="NZ_FUWZ01000003.1"/>
</dbReference>
<dbReference type="Pfam" id="PF01048">
    <property type="entry name" value="PNP_UDP_1"/>
    <property type="match status" value="1"/>
</dbReference>
<dbReference type="OrthoDB" id="997641at2"/>
<dbReference type="EMBL" id="FUWZ01000003">
    <property type="protein sequence ID" value="SKA33580.1"/>
    <property type="molecule type" value="Genomic_DNA"/>
</dbReference>
<protein>
    <submittedName>
        <fullName evidence="2">Adenosylhomocysteine nucleosidase</fullName>
    </submittedName>
</protein>
<dbReference type="SUPFAM" id="SSF53167">
    <property type="entry name" value="Purine and uridine phosphorylases"/>
    <property type="match status" value="1"/>
</dbReference>
<gene>
    <name evidence="2" type="ORF">SAMN04488128_103860</name>
</gene>
<dbReference type="InterPro" id="IPR035994">
    <property type="entry name" value="Nucleoside_phosphorylase_sf"/>
</dbReference>
<dbReference type="GO" id="GO:0008930">
    <property type="term" value="F:methylthioadenosine nucleosidase activity"/>
    <property type="evidence" value="ECO:0007669"/>
    <property type="project" value="TreeGrafter"/>
</dbReference>
<dbReference type="STRING" id="634771.SAMN04488128_103860"/>
<feature type="domain" description="Nucleoside phosphorylase" evidence="1">
    <location>
        <begin position="42"/>
        <end position="189"/>
    </location>
</feature>
<dbReference type="GO" id="GO:0019284">
    <property type="term" value="P:L-methionine salvage from S-adenosylmethionine"/>
    <property type="evidence" value="ECO:0007669"/>
    <property type="project" value="TreeGrafter"/>
</dbReference>
<dbReference type="GO" id="GO:0009116">
    <property type="term" value="P:nucleoside metabolic process"/>
    <property type="evidence" value="ECO:0007669"/>
    <property type="project" value="InterPro"/>
</dbReference>
<dbReference type="Gene3D" id="3.40.50.1580">
    <property type="entry name" value="Nucleoside phosphorylase domain"/>
    <property type="match status" value="1"/>
</dbReference>
<evidence type="ECO:0000313" key="3">
    <source>
        <dbReference type="Proteomes" id="UP000190367"/>
    </source>
</evidence>
<name>A0A1T4SZC4_9BACT</name>
<accession>A0A1T4SZC4</accession>